<name>A0A077AUM7_9PROT</name>
<dbReference type="AlphaFoldDB" id="A0A077AUM7"/>
<organism evidence="1 2">
    <name type="scientific">Candidatus Odyssella acanthamoebae</name>
    <dbReference type="NCBI Taxonomy" id="91604"/>
    <lineage>
        <taxon>Bacteria</taxon>
        <taxon>Pseudomonadati</taxon>
        <taxon>Pseudomonadota</taxon>
        <taxon>Alphaproteobacteria</taxon>
        <taxon>Holosporales</taxon>
        <taxon>Candidatus Paracaedibacteraceae</taxon>
        <taxon>Candidatus Odyssella</taxon>
    </lineage>
</organism>
<keyword evidence="2" id="KW-1185">Reference proteome</keyword>
<gene>
    <name evidence="1" type="ORF">ID47_01765</name>
</gene>
<evidence type="ECO:0000313" key="1">
    <source>
        <dbReference type="EMBL" id="AIK95734.1"/>
    </source>
</evidence>
<dbReference type="HOGENOM" id="CLU_2116557_0_0_5"/>
<dbReference type="RefSeq" id="WP_038463106.1">
    <property type="nucleotide sequence ID" value="NZ_CP008941.1"/>
</dbReference>
<dbReference type="EMBL" id="CP008941">
    <property type="protein sequence ID" value="AIK95734.1"/>
    <property type="molecule type" value="Genomic_DNA"/>
</dbReference>
<dbReference type="eggNOG" id="ENOG50314GU">
    <property type="taxonomic scope" value="Bacteria"/>
</dbReference>
<protein>
    <submittedName>
        <fullName evidence="1">Uncharacterized protein</fullName>
    </submittedName>
</protein>
<proteinExistence type="predicted"/>
<dbReference type="Proteomes" id="UP000028926">
    <property type="component" value="Chromosome"/>
</dbReference>
<reference evidence="1 2" key="1">
    <citation type="submission" date="2014-07" db="EMBL/GenBank/DDBJ databases">
        <title>Comparative genomic insights into amoeba endosymbionts belonging to the families of Holosporaceae and Candidatus Midichloriaceae within Rickettsiales.</title>
        <authorList>
            <person name="Wang Z."/>
            <person name="Wu M."/>
        </authorList>
    </citation>
    <scope>NUCLEOTIDE SEQUENCE [LARGE SCALE GENOMIC DNA]</scope>
    <source>
        <strain evidence="1">PRA3</strain>
    </source>
</reference>
<dbReference type="OrthoDB" id="9861580at2"/>
<evidence type="ECO:0000313" key="2">
    <source>
        <dbReference type="Proteomes" id="UP000028926"/>
    </source>
</evidence>
<dbReference type="STRING" id="91604.ID47_01765"/>
<accession>A0A077AUM7</accession>
<sequence length="114" mass="12637">MKAQATQKIILAYLGLITFSQSTQFEKLSVAQTIESTTVTLRANIPTAYSQPRLTNCISRGTSLSCDMQTKNLETSLLSVEGLVPHIISVTLPYRADVWQVNINYHGHYYKTGG</sequence>
<dbReference type="KEGG" id="paca:ID47_01765"/>